<dbReference type="OrthoDB" id="650514at2"/>
<protein>
    <submittedName>
        <fullName evidence="5">Predicted lipoprotein</fullName>
    </submittedName>
</protein>
<dbReference type="STRING" id="477690.SAMN05216474_2042"/>
<evidence type="ECO:0000256" key="3">
    <source>
        <dbReference type="SAM" id="SignalP"/>
    </source>
</evidence>
<sequence>MKRFKLVFVSALALSLLSSKCKEPVEPTVEFNKTALLADYADKVIVPSLTDLQGEISTLKSSFSSFQADVTQANLEALQNAWKTAYLQFQHSQIFNFGPSMDYGIKGAFGTYPCDTAKVDNNITSGSYTLGAAGNADAIGFPAMDYLLFDLSTQEALNRLASDANRLTYLGELIDKMQIEINAVVNAWNTSYTQEFKANTGTSSTSSMSFLVNEFNKDYELTKVAKFGIPIGQQSLGIPQPEYIEAPYSGFSFDLIKASLEASREVYKGDYKGNDGIGFQDYVLSFVDQGQTLNTDITSTYTSVLNKFETFNTTLKAEINAENTELSAAYDLIQSQVVNIKTDMPALFAIMITYQDNDGD</sequence>
<dbReference type="AlphaFoldDB" id="A0A1I7AFT9"/>
<dbReference type="Pfam" id="PF09375">
    <property type="entry name" value="Peptidase_M75"/>
    <property type="match status" value="1"/>
</dbReference>
<evidence type="ECO:0000256" key="2">
    <source>
        <dbReference type="ARBA" id="ARBA00022729"/>
    </source>
</evidence>
<organism evidence="5 6">
    <name type="scientific">Lishizhenia tianjinensis</name>
    <dbReference type="NCBI Taxonomy" id="477690"/>
    <lineage>
        <taxon>Bacteria</taxon>
        <taxon>Pseudomonadati</taxon>
        <taxon>Bacteroidota</taxon>
        <taxon>Flavobacteriia</taxon>
        <taxon>Flavobacteriales</taxon>
        <taxon>Crocinitomicaceae</taxon>
        <taxon>Lishizhenia</taxon>
    </lineage>
</organism>
<evidence type="ECO:0000256" key="1">
    <source>
        <dbReference type="ARBA" id="ARBA00004196"/>
    </source>
</evidence>
<dbReference type="Proteomes" id="UP000236454">
    <property type="component" value="Unassembled WGS sequence"/>
</dbReference>
<feature type="domain" description="Imelysin-like" evidence="4">
    <location>
        <begin position="45"/>
        <end position="324"/>
    </location>
</feature>
<dbReference type="InterPro" id="IPR018976">
    <property type="entry name" value="Imelysin-like"/>
</dbReference>
<dbReference type="InterPro" id="IPR034984">
    <property type="entry name" value="Imelysin-like_IPPA"/>
</dbReference>
<dbReference type="InterPro" id="IPR038352">
    <property type="entry name" value="Imelysin_sf"/>
</dbReference>
<feature type="signal peptide" evidence="3">
    <location>
        <begin position="1"/>
        <end position="21"/>
    </location>
</feature>
<keyword evidence="2 3" id="KW-0732">Signal</keyword>
<gene>
    <name evidence="5" type="ORF">SAMN05216474_2042</name>
</gene>
<dbReference type="GO" id="GO:0030313">
    <property type="term" value="C:cell envelope"/>
    <property type="evidence" value="ECO:0007669"/>
    <property type="project" value="UniProtKB-SubCell"/>
</dbReference>
<proteinExistence type="predicted"/>
<dbReference type="CDD" id="cd14659">
    <property type="entry name" value="Imelysin-like_IPPA"/>
    <property type="match status" value="1"/>
</dbReference>
<feature type="chain" id="PRO_5014873730" evidence="3">
    <location>
        <begin position="22"/>
        <end position="360"/>
    </location>
</feature>
<dbReference type="RefSeq" id="WP_090249076.1">
    <property type="nucleotide sequence ID" value="NZ_FPAS01000003.1"/>
</dbReference>
<name>A0A1I7AFT9_9FLAO</name>
<dbReference type="Gene3D" id="1.20.1420.20">
    <property type="entry name" value="M75 peptidase, HXXE motif"/>
    <property type="match status" value="1"/>
</dbReference>
<reference evidence="5 6" key="1">
    <citation type="submission" date="2016-10" db="EMBL/GenBank/DDBJ databases">
        <authorList>
            <person name="de Groot N.N."/>
        </authorList>
    </citation>
    <scope>NUCLEOTIDE SEQUENCE [LARGE SCALE GENOMIC DNA]</scope>
    <source>
        <strain evidence="5 6">CGMCC 1.7005</strain>
    </source>
</reference>
<accession>A0A1I7AFT9</accession>
<keyword evidence="5" id="KW-0449">Lipoprotein</keyword>
<dbReference type="EMBL" id="FPAS01000003">
    <property type="protein sequence ID" value="SFT73730.1"/>
    <property type="molecule type" value="Genomic_DNA"/>
</dbReference>
<keyword evidence="6" id="KW-1185">Reference proteome</keyword>
<evidence type="ECO:0000313" key="5">
    <source>
        <dbReference type="EMBL" id="SFT73730.1"/>
    </source>
</evidence>
<comment type="subcellular location">
    <subcellularLocation>
        <location evidence="1">Cell envelope</location>
    </subcellularLocation>
</comment>
<evidence type="ECO:0000259" key="4">
    <source>
        <dbReference type="Pfam" id="PF09375"/>
    </source>
</evidence>
<evidence type="ECO:0000313" key="6">
    <source>
        <dbReference type="Proteomes" id="UP000236454"/>
    </source>
</evidence>